<feature type="chain" id="PRO_5016334405" evidence="2">
    <location>
        <begin position="27"/>
        <end position="271"/>
    </location>
</feature>
<sequence length="271" mass="29821">MVTLRHLFVFVLALLLAAIVPVAAWAATYELSPTMKTSFDKMAADDGKLRGKLTEQYGEIIALQQKDIDMEAAIKSLHYRNEEAETIIRKQIKLIDADKLDKLKKDVEQTKARYKPLLDSYTAVNKQVAAARSLKNKDLSAIFRMQAESMKIAVQLAKLDMKGKEAALKKAKDAASSAQKKISAMLEDIRPHETKIKAEKSAASNVKKSVASGWKSFTPLVKAGSAKPASDSLANLVSQFRQIVSHKQNILNLEGKIEGILTKAKSQLPSS</sequence>
<evidence type="ECO:0000313" key="4">
    <source>
        <dbReference type="Proteomes" id="UP000250369"/>
    </source>
</evidence>
<proteinExistence type="predicted"/>
<gene>
    <name evidence="3" type="ORF">DQG23_15445</name>
</gene>
<feature type="signal peptide" evidence="2">
    <location>
        <begin position="1"/>
        <end position="26"/>
    </location>
</feature>
<keyword evidence="4" id="KW-1185">Reference proteome</keyword>
<keyword evidence="2" id="KW-0732">Signal</keyword>
<evidence type="ECO:0000256" key="2">
    <source>
        <dbReference type="SAM" id="SignalP"/>
    </source>
</evidence>
<dbReference type="Proteomes" id="UP000250369">
    <property type="component" value="Unassembled WGS sequence"/>
</dbReference>
<reference evidence="3 4" key="1">
    <citation type="journal article" date="2009" name="Int. J. Syst. Evol. Microbiol.">
        <title>Paenibacillus contaminans sp. nov., isolated from a contaminated laboratory plate.</title>
        <authorList>
            <person name="Chou J.H."/>
            <person name="Lee J.H."/>
            <person name="Lin M.C."/>
            <person name="Chang P.S."/>
            <person name="Arun A.B."/>
            <person name="Young C.C."/>
            <person name="Chen W.M."/>
        </authorList>
    </citation>
    <scope>NUCLEOTIDE SEQUENCE [LARGE SCALE GENOMIC DNA]</scope>
    <source>
        <strain evidence="3 4">CKOBP-6</strain>
    </source>
</reference>
<feature type="coiled-coil region" evidence="1">
    <location>
        <begin position="161"/>
        <end position="188"/>
    </location>
</feature>
<evidence type="ECO:0000313" key="3">
    <source>
        <dbReference type="EMBL" id="RAV20362.1"/>
    </source>
</evidence>
<evidence type="ECO:0000256" key="1">
    <source>
        <dbReference type="SAM" id="Coils"/>
    </source>
</evidence>
<accession>A0A329ML61</accession>
<name>A0A329ML61_9BACL</name>
<comment type="caution">
    <text evidence="3">The sequence shown here is derived from an EMBL/GenBank/DDBJ whole genome shotgun (WGS) entry which is preliminary data.</text>
</comment>
<organism evidence="3 4">
    <name type="scientific">Paenibacillus contaminans</name>
    <dbReference type="NCBI Taxonomy" id="450362"/>
    <lineage>
        <taxon>Bacteria</taxon>
        <taxon>Bacillati</taxon>
        <taxon>Bacillota</taxon>
        <taxon>Bacilli</taxon>
        <taxon>Bacillales</taxon>
        <taxon>Paenibacillaceae</taxon>
        <taxon>Paenibacillus</taxon>
    </lineage>
</organism>
<dbReference type="AlphaFoldDB" id="A0A329ML61"/>
<protein>
    <submittedName>
        <fullName evidence="3">Uncharacterized protein</fullName>
    </submittedName>
</protein>
<dbReference type="EMBL" id="QMFB01000008">
    <property type="protein sequence ID" value="RAV20362.1"/>
    <property type="molecule type" value="Genomic_DNA"/>
</dbReference>
<keyword evidence="1" id="KW-0175">Coiled coil</keyword>